<evidence type="ECO:0000313" key="3">
    <source>
        <dbReference type="Proteomes" id="UP000032180"/>
    </source>
</evidence>
<dbReference type="Gramene" id="LPERR05G08310.1">
    <property type="protein sequence ID" value="LPERR05G08310.1"/>
    <property type="gene ID" value="LPERR05G08310"/>
</dbReference>
<feature type="region of interest" description="Disordered" evidence="1">
    <location>
        <begin position="89"/>
        <end position="109"/>
    </location>
</feature>
<dbReference type="AlphaFoldDB" id="A0A0D9WER4"/>
<feature type="region of interest" description="Disordered" evidence="1">
    <location>
        <begin position="24"/>
        <end position="73"/>
    </location>
</feature>
<sequence>MAPKSISRRAKSLLKYLLAPVVSPAPSPSLNPRPSNKPFHCLCPPPSPTPDSSAASLRRVREPQGRENVLCPAPGRTAGYSYVAVRHAAPQRPSVGNAEDEQHPSRRKELPEASFLISFGLGMVLERVQSTGLVLSAAYMT</sequence>
<dbReference type="Proteomes" id="UP000032180">
    <property type="component" value="Chromosome 5"/>
</dbReference>
<keyword evidence="3" id="KW-1185">Reference proteome</keyword>
<dbReference type="HOGENOM" id="CLU_1828112_0_0_1"/>
<evidence type="ECO:0000313" key="2">
    <source>
        <dbReference type="EnsemblPlants" id="LPERR05G08310.1"/>
    </source>
</evidence>
<reference evidence="3" key="2">
    <citation type="submission" date="2013-12" db="EMBL/GenBank/DDBJ databases">
        <authorList>
            <person name="Yu Y."/>
            <person name="Lee S."/>
            <person name="de Baynast K."/>
            <person name="Wissotski M."/>
            <person name="Liu L."/>
            <person name="Talag J."/>
            <person name="Goicoechea J."/>
            <person name="Angelova A."/>
            <person name="Jetty R."/>
            <person name="Kudrna D."/>
            <person name="Golser W."/>
            <person name="Rivera L."/>
            <person name="Zhang J."/>
            <person name="Wing R."/>
        </authorList>
    </citation>
    <scope>NUCLEOTIDE SEQUENCE</scope>
</reference>
<protein>
    <submittedName>
        <fullName evidence="2">Uncharacterized protein</fullName>
    </submittedName>
</protein>
<feature type="compositionally biased region" description="Basic and acidic residues" evidence="1">
    <location>
        <begin position="100"/>
        <end position="109"/>
    </location>
</feature>
<reference evidence="2 3" key="1">
    <citation type="submission" date="2012-08" db="EMBL/GenBank/DDBJ databases">
        <title>Oryza genome evolution.</title>
        <authorList>
            <person name="Wing R.A."/>
        </authorList>
    </citation>
    <scope>NUCLEOTIDE SEQUENCE</scope>
</reference>
<evidence type="ECO:0000256" key="1">
    <source>
        <dbReference type="SAM" id="MobiDB-lite"/>
    </source>
</evidence>
<organism evidence="2 3">
    <name type="scientific">Leersia perrieri</name>
    <dbReference type="NCBI Taxonomy" id="77586"/>
    <lineage>
        <taxon>Eukaryota</taxon>
        <taxon>Viridiplantae</taxon>
        <taxon>Streptophyta</taxon>
        <taxon>Embryophyta</taxon>
        <taxon>Tracheophyta</taxon>
        <taxon>Spermatophyta</taxon>
        <taxon>Magnoliopsida</taxon>
        <taxon>Liliopsida</taxon>
        <taxon>Poales</taxon>
        <taxon>Poaceae</taxon>
        <taxon>BOP clade</taxon>
        <taxon>Oryzoideae</taxon>
        <taxon>Oryzeae</taxon>
        <taxon>Oryzinae</taxon>
        <taxon>Leersia</taxon>
    </lineage>
</organism>
<accession>A0A0D9WER4</accession>
<dbReference type="EnsemblPlants" id="LPERR05G08310.1">
    <property type="protein sequence ID" value="LPERR05G08310.1"/>
    <property type="gene ID" value="LPERR05G08310"/>
</dbReference>
<reference evidence="2" key="3">
    <citation type="submission" date="2015-04" db="UniProtKB">
        <authorList>
            <consortium name="EnsemblPlants"/>
        </authorList>
    </citation>
    <scope>IDENTIFICATION</scope>
</reference>
<proteinExistence type="predicted"/>
<name>A0A0D9WER4_9ORYZ</name>